<dbReference type="EMBL" id="GG693873">
    <property type="protein sequence ID" value="EES52680.1"/>
    <property type="molecule type" value="Genomic_DNA"/>
</dbReference>
<accession>C6HXC8</accession>
<name>C6HXC8_9BACT</name>
<evidence type="ECO:0000313" key="1">
    <source>
        <dbReference type="EMBL" id="EES52680.1"/>
    </source>
</evidence>
<keyword evidence="2" id="KW-1185">Reference proteome</keyword>
<dbReference type="AlphaFoldDB" id="C6HXC8"/>
<evidence type="ECO:0000313" key="2">
    <source>
        <dbReference type="Proteomes" id="UP000009374"/>
    </source>
</evidence>
<organism evidence="1 2">
    <name type="scientific">Leptospirillum ferrodiazotrophum</name>
    <dbReference type="NCBI Taxonomy" id="412449"/>
    <lineage>
        <taxon>Bacteria</taxon>
        <taxon>Pseudomonadati</taxon>
        <taxon>Nitrospirota</taxon>
        <taxon>Nitrospiria</taxon>
        <taxon>Nitrospirales</taxon>
        <taxon>Nitrospiraceae</taxon>
        <taxon>Leptospirillum</taxon>
    </lineage>
</organism>
<proteinExistence type="predicted"/>
<protein>
    <submittedName>
        <fullName evidence="1">Uncharacterized protein</fullName>
    </submittedName>
</protein>
<gene>
    <name evidence="1" type="ORF">UBAL3_92050050</name>
</gene>
<reference evidence="1 2" key="1">
    <citation type="journal article" date="2009" name="Appl. Environ. Microbiol.">
        <title>Community genomic and proteomic analyses of chemoautotrophic iron-oxidizing "Leptospirillum rubarum" (Group II) and "Leptospirillum ferrodiazotrophum" (Group III) bacteria in acid mine drainage biofilms.</title>
        <authorList>
            <person name="Goltsman D.S."/>
            <person name="Denef V.J."/>
            <person name="Singer S.W."/>
            <person name="VerBerkmoes N.C."/>
            <person name="Lefsrud M."/>
            <person name="Mueller R.S."/>
            <person name="Dick G.J."/>
            <person name="Sun C.L."/>
            <person name="Wheeler K.E."/>
            <person name="Zemla A."/>
            <person name="Baker B.J."/>
            <person name="Hauser L."/>
            <person name="Land M."/>
            <person name="Shah M.B."/>
            <person name="Thelen M.P."/>
            <person name="Hettich R.L."/>
            <person name="Banfield J.F."/>
        </authorList>
    </citation>
    <scope>NUCLEOTIDE SEQUENCE [LARGE SCALE GENOMIC DNA]</scope>
</reference>
<sequence>MTIRLTGKDALAEAHYADINPEVLVNTKFYNERNGKHFILDPHEALEMVERRAMKPEELSCEALSVWEHLERAGGASGFLYIHPGSKTVLVLTRDHGSRLAEGVRGSVIVKQSVAHFLRFDSWTSAPSLSALAGD</sequence>
<dbReference type="Proteomes" id="UP000009374">
    <property type="component" value="Unassembled WGS sequence"/>
</dbReference>